<gene>
    <name evidence="1" type="primary">clpS</name>
    <name evidence="3" type="ordered locus">Clocl_3022</name>
</gene>
<dbReference type="STRING" id="720554.Clocl_3022"/>
<dbReference type="AlphaFoldDB" id="G8LUC5"/>
<accession>G8LUC5</accession>
<comment type="similarity">
    <text evidence="1">Belongs to the ClpS family.</text>
</comment>
<feature type="domain" description="Adaptor protein ClpS core" evidence="2">
    <location>
        <begin position="16"/>
        <end position="94"/>
    </location>
</feature>
<dbReference type="HAMAP" id="MF_00302">
    <property type="entry name" value="ClpS"/>
    <property type="match status" value="1"/>
</dbReference>
<dbReference type="GO" id="GO:0030163">
    <property type="term" value="P:protein catabolic process"/>
    <property type="evidence" value="ECO:0007669"/>
    <property type="project" value="InterPro"/>
</dbReference>
<reference evidence="4" key="1">
    <citation type="submission" date="2011-12" db="EMBL/GenBank/DDBJ databases">
        <title>Complete sequence of Clostridium clariflavum DSM 19732.</title>
        <authorList>
            <consortium name="US DOE Joint Genome Institute"/>
            <person name="Lucas S."/>
            <person name="Han J."/>
            <person name="Lapidus A."/>
            <person name="Cheng J.-F."/>
            <person name="Goodwin L."/>
            <person name="Pitluck S."/>
            <person name="Peters L."/>
            <person name="Teshima H."/>
            <person name="Detter J.C."/>
            <person name="Han C."/>
            <person name="Tapia R."/>
            <person name="Land M."/>
            <person name="Hauser L."/>
            <person name="Kyrpides N."/>
            <person name="Ivanova N."/>
            <person name="Pagani I."/>
            <person name="Kitzmiller T."/>
            <person name="Lynd L."/>
            <person name="Izquierdo J."/>
            <person name="Woyke T."/>
        </authorList>
    </citation>
    <scope>NUCLEOTIDE SEQUENCE [LARGE SCALE GENOMIC DNA]</scope>
    <source>
        <strain evidence="4">DSM 19732 / NBRC 101661 / EBR45</strain>
    </source>
</reference>
<protein>
    <recommendedName>
        <fullName evidence="1">ATP-dependent Clp protease adapter protein ClpS</fullName>
    </recommendedName>
</protein>
<name>G8LUC5_ACECE</name>
<dbReference type="Pfam" id="PF02617">
    <property type="entry name" value="ClpS"/>
    <property type="match status" value="1"/>
</dbReference>
<organism evidence="3 4">
    <name type="scientific">Acetivibrio clariflavus (strain DSM 19732 / NBRC 101661 / EBR45)</name>
    <name type="common">Clostridium clariflavum</name>
    <dbReference type="NCBI Taxonomy" id="720554"/>
    <lineage>
        <taxon>Bacteria</taxon>
        <taxon>Bacillati</taxon>
        <taxon>Bacillota</taxon>
        <taxon>Clostridia</taxon>
        <taxon>Eubacteriales</taxon>
        <taxon>Oscillospiraceae</taxon>
        <taxon>Acetivibrio</taxon>
    </lineage>
</organism>
<proteinExistence type="inferred from homology"/>
<evidence type="ECO:0000313" key="4">
    <source>
        <dbReference type="Proteomes" id="UP000005435"/>
    </source>
</evidence>
<sequence length="99" mass="11176">MAEKVIYKDDISIELKKPKMYKVILLNDDYTTMDFVVEVLMIVFHKSATDATQIMLDVHQKGKGVVGTYTYDIASTKIAQVEQMASERGFPLAAVMEPE</sequence>
<dbReference type="InterPro" id="IPR003769">
    <property type="entry name" value="ClpS_core"/>
</dbReference>
<keyword evidence="4" id="KW-1185">Reference proteome</keyword>
<dbReference type="PANTHER" id="PTHR33473">
    <property type="entry name" value="ATP-DEPENDENT CLP PROTEASE ADAPTER PROTEIN CLPS1, CHLOROPLASTIC"/>
    <property type="match status" value="1"/>
</dbReference>
<dbReference type="InterPro" id="IPR022935">
    <property type="entry name" value="ClpS"/>
</dbReference>
<dbReference type="FunFam" id="3.30.1390.10:FF:000002">
    <property type="entry name" value="ATP-dependent Clp protease adapter protein ClpS"/>
    <property type="match status" value="1"/>
</dbReference>
<evidence type="ECO:0000313" key="3">
    <source>
        <dbReference type="EMBL" id="AEV69557.1"/>
    </source>
</evidence>
<dbReference type="PANTHER" id="PTHR33473:SF19">
    <property type="entry name" value="ATP-DEPENDENT CLP PROTEASE ADAPTER PROTEIN CLPS"/>
    <property type="match status" value="1"/>
</dbReference>
<dbReference type="Gene3D" id="3.30.1390.10">
    <property type="match status" value="1"/>
</dbReference>
<dbReference type="EMBL" id="CP003065">
    <property type="protein sequence ID" value="AEV69557.1"/>
    <property type="molecule type" value="Genomic_DNA"/>
</dbReference>
<dbReference type="eggNOG" id="COG2127">
    <property type="taxonomic scope" value="Bacteria"/>
</dbReference>
<reference evidence="3 4" key="2">
    <citation type="journal article" date="2012" name="Stand. Genomic Sci.">
        <title>Complete Genome Sequence of Clostridium clariflavum DSM 19732.</title>
        <authorList>
            <person name="Izquierdo J.A."/>
            <person name="Goodwin L."/>
            <person name="Davenport K.W."/>
            <person name="Teshima H."/>
            <person name="Bruce D."/>
            <person name="Detter C."/>
            <person name="Tapia R."/>
            <person name="Han S."/>
            <person name="Land M."/>
            <person name="Hauser L."/>
            <person name="Jeffries C.D."/>
            <person name="Han J."/>
            <person name="Pitluck S."/>
            <person name="Nolan M."/>
            <person name="Chen A."/>
            <person name="Huntemann M."/>
            <person name="Mavromatis K."/>
            <person name="Mikhailova N."/>
            <person name="Liolios K."/>
            <person name="Woyke T."/>
            <person name="Lynd L.R."/>
        </authorList>
    </citation>
    <scope>NUCLEOTIDE SEQUENCE [LARGE SCALE GENOMIC DNA]</scope>
    <source>
        <strain evidence="4">DSM 19732 / NBRC 101661 / EBR45</strain>
    </source>
</reference>
<evidence type="ECO:0000259" key="2">
    <source>
        <dbReference type="Pfam" id="PF02617"/>
    </source>
</evidence>
<dbReference type="RefSeq" id="WP_014256103.1">
    <property type="nucleotide sequence ID" value="NC_016627.1"/>
</dbReference>
<dbReference type="SUPFAM" id="SSF54736">
    <property type="entry name" value="ClpS-like"/>
    <property type="match status" value="1"/>
</dbReference>
<comment type="function">
    <text evidence="1">Involved in the modulation of the specificity of the ClpAP-mediated ATP-dependent protein degradation.</text>
</comment>
<dbReference type="OrthoDB" id="9796121at2"/>
<dbReference type="HOGENOM" id="CLU_134358_1_0_9"/>
<dbReference type="NCBIfam" id="NF000672">
    <property type="entry name" value="PRK00033.1-5"/>
    <property type="match status" value="1"/>
</dbReference>
<dbReference type="InterPro" id="IPR014719">
    <property type="entry name" value="Ribosomal_bL12_C/ClpS-like"/>
</dbReference>
<dbReference type="Proteomes" id="UP000005435">
    <property type="component" value="Chromosome"/>
</dbReference>
<dbReference type="GO" id="GO:0006508">
    <property type="term" value="P:proteolysis"/>
    <property type="evidence" value="ECO:0007669"/>
    <property type="project" value="UniProtKB-UniRule"/>
</dbReference>
<comment type="subunit">
    <text evidence="1">Binds to the N-terminal domain of the chaperone ClpA.</text>
</comment>
<evidence type="ECO:0000256" key="1">
    <source>
        <dbReference type="HAMAP-Rule" id="MF_00302"/>
    </source>
</evidence>
<dbReference type="KEGG" id="ccl:Clocl_3022"/>